<organism evidence="2">
    <name type="scientific">viral metagenome</name>
    <dbReference type="NCBI Taxonomy" id="1070528"/>
    <lineage>
        <taxon>unclassified sequences</taxon>
        <taxon>metagenomes</taxon>
        <taxon>organismal metagenomes</taxon>
    </lineage>
</organism>
<sequence>MSWSFNARGKNETSGAPKNMNTVHTMTVATETISLGAAKANRYSSVIDFIPVDKDGKQLPFTIVSNTGTTNLSVSASDQLYACYTRTGTYFQVKDTLRDCNYADDTNQGTSYRSIDNALRVRHIDPSYVGQFPYYKVRILQAGVESSSKTVGLAIMVGAPNPESGWKVNR</sequence>
<accession>A0A6M3XS60</accession>
<dbReference type="AlphaFoldDB" id="A0A6M3XS60"/>
<evidence type="ECO:0000313" key="2">
    <source>
        <dbReference type="EMBL" id="QJI00811.1"/>
    </source>
</evidence>
<dbReference type="EMBL" id="MT144877">
    <property type="protein sequence ID" value="QJI00811.1"/>
    <property type="molecule type" value="Genomic_DNA"/>
</dbReference>
<reference evidence="2" key="1">
    <citation type="submission" date="2020-03" db="EMBL/GenBank/DDBJ databases">
        <title>The deep terrestrial virosphere.</title>
        <authorList>
            <person name="Holmfeldt K."/>
            <person name="Nilsson E."/>
            <person name="Simone D."/>
            <person name="Lopez-Fernandez M."/>
            <person name="Wu X."/>
            <person name="de Brujin I."/>
            <person name="Lundin D."/>
            <person name="Andersson A."/>
            <person name="Bertilsson S."/>
            <person name="Dopson M."/>
        </authorList>
    </citation>
    <scope>NUCLEOTIDE SEQUENCE</scope>
    <source>
        <strain evidence="2">TM448B02119</strain>
    </source>
</reference>
<name>A0A6M3XS60_9ZZZZ</name>
<evidence type="ECO:0000256" key="1">
    <source>
        <dbReference type="SAM" id="MobiDB-lite"/>
    </source>
</evidence>
<proteinExistence type="predicted"/>
<protein>
    <submittedName>
        <fullName evidence="2">Uncharacterized protein</fullName>
    </submittedName>
</protein>
<gene>
    <name evidence="2" type="ORF">TM448B02119_0012</name>
</gene>
<feature type="region of interest" description="Disordered" evidence="1">
    <location>
        <begin position="1"/>
        <end position="20"/>
    </location>
</feature>